<proteinExistence type="inferred from homology"/>
<evidence type="ECO:0000256" key="5">
    <source>
        <dbReference type="ARBA" id="ARBA00023277"/>
    </source>
</evidence>
<evidence type="ECO:0000256" key="3">
    <source>
        <dbReference type="ARBA" id="ARBA00022729"/>
    </source>
</evidence>
<dbReference type="AlphaFoldDB" id="A0A919YU04"/>
<keyword evidence="11" id="KW-1185">Reference proteome</keyword>
<dbReference type="InterPro" id="IPR005084">
    <property type="entry name" value="CBM6"/>
</dbReference>
<dbReference type="InterPro" id="IPR023296">
    <property type="entry name" value="Glyco_hydro_beta-prop_sf"/>
</dbReference>
<keyword evidence="3" id="KW-0732">Signal</keyword>
<comment type="caution">
    <text evidence="10">The sequence shown here is derived from an EMBL/GenBank/DDBJ whole genome shotgun (WGS) entry which is preliminary data.</text>
</comment>
<dbReference type="CDD" id="cd09003">
    <property type="entry name" value="GH43_XynD-like"/>
    <property type="match status" value="1"/>
</dbReference>
<evidence type="ECO:0000256" key="7">
    <source>
        <dbReference type="PIRSR" id="PIRSR606710-2"/>
    </source>
</evidence>
<dbReference type="InterPro" id="IPR008979">
    <property type="entry name" value="Galactose-bd-like_sf"/>
</dbReference>
<evidence type="ECO:0000313" key="10">
    <source>
        <dbReference type="EMBL" id="GIP17261.1"/>
    </source>
</evidence>
<name>A0A919YU04_9BACL</name>
<dbReference type="SUPFAM" id="SSF49785">
    <property type="entry name" value="Galactose-binding domain-like"/>
    <property type="match status" value="1"/>
</dbReference>
<dbReference type="PROSITE" id="PS51175">
    <property type="entry name" value="CBM6"/>
    <property type="match status" value="1"/>
</dbReference>
<evidence type="ECO:0000256" key="1">
    <source>
        <dbReference type="ARBA" id="ARBA00009865"/>
    </source>
</evidence>
<feature type="site" description="Important for catalytic activity, responsible for pKa modulation of the active site Glu and correct orientation of both the proton donor and substrate" evidence="7">
    <location>
        <position position="220"/>
    </location>
</feature>
<sequence length="534" mass="58327">MRMNRRLLVAASLLAIIGIAALLIRIIEFSAEEEGKLVTPTSLATTEELDEVKQEENKTESIKPLAAAVGKEIGNHNPLVSYRFGADPYALVYEDRVYLYMTNDMLEYDDKGEVKDNTYSSINKLGVISSEDLVNWTDHGEIHVAGKDGAAKWATQSWAPAIVQKAIDGKDKFFLYFANNASSIGVLTSDSPTGPWIDPIGKPLITRETPGAADITWLFDPAVFVDDDGQGYIYFGGGVPQGKDAMPNTARVMKLGDDMISVVGEAEVIPAPYMFENSGINKVGDQYYYTYCSNFYSGTRKEGSPPAGEIAYMVSESPMGPWTYAGTILKNPGHFFQVGGNNHHVIFEFHSNWYIAYHAQTLSKAMGMAKGYRSTHLNRVSFNEDGSIQEIAADYKGVEQLKPFNPYVRVEAETIGWNAGIKIEASSANSSHRVVADIDDGDWIGLSNVDFGSSGAASFTASVAGGSTPAAIELRLGSPEGELIGRLDVPASAEDQYVELKTETTSVQGVHHLFLVFRGSGSTNLFKLDYWKFE</sequence>
<dbReference type="Pfam" id="PF04616">
    <property type="entry name" value="Glyco_hydro_43"/>
    <property type="match status" value="1"/>
</dbReference>
<dbReference type="PANTHER" id="PTHR43772:SF2">
    <property type="entry name" value="PUTATIVE (AFU_ORTHOLOGUE AFUA_2G04480)-RELATED"/>
    <property type="match status" value="1"/>
</dbReference>
<dbReference type="InterPro" id="IPR006710">
    <property type="entry name" value="Glyco_hydro_43"/>
</dbReference>
<accession>A0A919YU04</accession>
<dbReference type="Gene3D" id="2.60.120.260">
    <property type="entry name" value="Galactose-binding domain-like"/>
    <property type="match status" value="1"/>
</dbReference>
<keyword evidence="6 8" id="KW-0326">Glycosidase</keyword>
<keyword evidence="4 8" id="KW-0378">Hydrolase</keyword>
<feature type="domain" description="CBM6" evidence="9">
    <location>
        <begin position="408"/>
        <end position="534"/>
    </location>
</feature>
<dbReference type="PANTHER" id="PTHR43772">
    <property type="entry name" value="ENDO-1,4-BETA-XYLANASE"/>
    <property type="match status" value="1"/>
</dbReference>
<gene>
    <name evidence="10" type="ORF">J40TS1_29030</name>
</gene>
<dbReference type="InterPro" id="IPR006584">
    <property type="entry name" value="Cellulose-bd_IV"/>
</dbReference>
<keyword evidence="5" id="KW-0119">Carbohydrate metabolism</keyword>
<keyword evidence="2" id="KW-0624">Polysaccharide degradation</keyword>
<dbReference type="GO" id="GO:0030246">
    <property type="term" value="F:carbohydrate binding"/>
    <property type="evidence" value="ECO:0007669"/>
    <property type="project" value="InterPro"/>
</dbReference>
<evidence type="ECO:0000256" key="6">
    <source>
        <dbReference type="ARBA" id="ARBA00023295"/>
    </source>
</evidence>
<dbReference type="EMBL" id="BOSE01000005">
    <property type="protein sequence ID" value="GIP17261.1"/>
    <property type="molecule type" value="Genomic_DNA"/>
</dbReference>
<evidence type="ECO:0000259" key="9">
    <source>
        <dbReference type="PROSITE" id="PS51175"/>
    </source>
</evidence>
<keyword evidence="2" id="KW-0858">Xylan degradation</keyword>
<dbReference type="Pfam" id="PF03422">
    <property type="entry name" value="CBM_6"/>
    <property type="match status" value="1"/>
</dbReference>
<evidence type="ECO:0000313" key="11">
    <source>
        <dbReference type="Proteomes" id="UP000683139"/>
    </source>
</evidence>
<dbReference type="InterPro" id="IPR052176">
    <property type="entry name" value="Glycosyl_Hydrlase_43_Enz"/>
</dbReference>
<protein>
    <recommendedName>
        <fullName evidence="9">CBM6 domain-containing protein</fullName>
    </recommendedName>
</protein>
<evidence type="ECO:0000256" key="8">
    <source>
        <dbReference type="RuleBase" id="RU361187"/>
    </source>
</evidence>
<dbReference type="Gene3D" id="2.115.10.20">
    <property type="entry name" value="Glycosyl hydrolase domain, family 43"/>
    <property type="match status" value="1"/>
</dbReference>
<dbReference type="SUPFAM" id="SSF75005">
    <property type="entry name" value="Arabinanase/levansucrase/invertase"/>
    <property type="match status" value="1"/>
</dbReference>
<evidence type="ECO:0000256" key="2">
    <source>
        <dbReference type="ARBA" id="ARBA00022651"/>
    </source>
</evidence>
<dbReference type="Proteomes" id="UP000683139">
    <property type="component" value="Unassembled WGS sequence"/>
</dbReference>
<dbReference type="GO" id="GO:0004553">
    <property type="term" value="F:hydrolase activity, hydrolyzing O-glycosyl compounds"/>
    <property type="evidence" value="ECO:0007669"/>
    <property type="project" value="InterPro"/>
</dbReference>
<evidence type="ECO:0000256" key="4">
    <source>
        <dbReference type="ARBA" id="ARBA00022801"/>
    </source>
</evidence>
<comment type="similarity">
    <text evidence="1 8">Belongs to the glycosyl hydrolase 43 family.</text>
</comment>
<organism evidence="10 11">
    <name type="scientific">Paenibacillus montaniterrae</name>
    <dbReference type="NCBI Taxonomy" id="429341"/>
    <lineage>
        <taxon>Bacteria</taxon>
        <taxon>Bacillati</taxon>
        <taxon>Bacillota</taxon>
        <taxon>Bacilli</taxon>
        <taxon>Bacillales</taxon>
        <taxon>Paenibacillaceae</taxon>
        <taxon>Paenibacillus</taxon>
    </lineage>
</organism>
<dbReference type="GO" id="GO:0045493">
    <property type="term" value="P:xylan catabolic process"/>
    <property type="evidence" value="ECO:0007669"/>
    <property type="project" value="UniProtKB-KW"/>
</dbReference>
<reference evidence="10" key="1">
    <citation type="submission" date="2021-03" db="EMBL/GenBank/DDBJ databases">
        <title>Antimicrobial resistance genes in bacteria isolated from Japanese honey, and their potential for conferring macrolide and lincosamide resistance in the American foulbrood pathogen Paenibacillus larvae.</title>
        <authorList>
            <person name="Okamoto M."/>
            <person name="Kumagai M."/>
            <person name="Kanamori H."/>
            <person name="Takamatsu D."/>
        </authorList>
    </citation>
    <scope>NUCLEOTIDE SEQUENCE</scope>
    <source>
        <strain evidence="10">J40TS1</strain>
    </source>
</reference>
<dbReference type="SMART" id="SM00606">
    <property type="entry name" value="CBD_IV"/>
    <property type="match status" value="1"/>
</dbReference>
<dbReference type="CDD" id="cd04084">
    <property type="entry name" value="CBM6_xylanase-like"/>
    <property type="match status" value="1"/>
</dbReference>